<keyword evidence="1" id="KW-0805">Transcription regulation</keyword>
<dbReference type="SUPFAM" id="SSF75516">
    <property type="entry name" value="Pheromone-binding domain of LuxR-like quorum-sensing transcription factors"/>
    <property type="match status" value="1"/>
</dbReference>
<dbReference type="EMBL" id="FNNI01000002">
    <property type="protein sequence ID" value="SDW50009.1"/>
    <property type="molecule type" value="Genomic_DNA"/>
</dbReference>
<keyword evidence="6" id="KW-1185">Reference proteome</keyword>
<evidence type="ECO:0000256" key="3">
    <source>
        <dbReference type="ARBA" id="ARBA00023163"/>
    </source>
</evidence>
<dbReference type="PROSITE" id="PS50043">
    <property type="entry name" value="HTH_LUXR_2"/>
    <property type="match status" value="1"/>
</dbReference>
<reference evidence="5 6" key="1">
    <citation type="submission" date="2016-10" db="EMBL/GenBank/DDBJ databases">
        <authorList>
            <person name="de Groot N.N."/>
        </authorList>
    </citation>
    <scope>NUCLEOTIDE SEQUENCE [LARGE SCALE GENOMIC DNA]</scope>
    <source>
        <strain evidence="5 6">DSM 19219</strain>
    </source>
</reference>
<dbReference type="PRINTS" id="PR00038">
    <property type="entry name" value="HTHLUXR"/>
</dbReference>
<evidence type="ECO:0000259" key="4">
    <source>
        <dbReference type="PROSITE" id="PS50043"/>
    </source>
</evidence>
<dbReference type="Proteomes" id="UP000198500">
    <property type="component" value="Unassembled WGS sequence"/>
</dbReference>
<dbReference type="RefSeq" id="WP_175529759.1">
    <property type="nucleotide sequence ID" value="NZ_BMXH01000016.1"/>
</dbReference>
<dbReference type="InterPro" id="IPR016032">
    <property type="entry name" value="Sig_transdc_resp-reg_C-effctor"/>
</dbReference>
<name>A0A1H2U362_9GAMM</name>
<dbReference type="InterPro" id="IPR000792">
    <property type="entry name" value="Tscrpt_reg_LuxR_C"/>
</dbReference>
<proteinExistence type="predicted"/>
<dbReference type="PANTHER" id="PTHR44688:SF16">
    <property type="entry name" value="DNA-BINDING TRANSCRIPTIONAL ACTIVATOR DEVR_DOSR"/>
    <property type="match status" value="1"/>
</dbReference>
<evidence type="ECO:0000313" key="6">
    <source>
        <dbReference type="Proteomes" id="UP000198500"/>
    </source>
</evidence>
<dbReference type="SMART" id="SM00421">
    <property type="entry name" value="HTH_LUXR"/>
    <property type="match status" value="1"/>
</dbReference>
<gene>
    <name evidence="5" type="ORF">SAMN05443545_10245</name>
</gene>
<evidence type="ECO:0000256" key="2">
    <source>
        <dbReference type="ARBA" id="ARBA00023125"/>
    </source>
</evidence>
<dbReference type="InterPro" id="IPR005143">
    <property type="entry name" value="TF_LuxR_autoind-bd_dom"/>
</dbReference>
<organism evidence="5 6">
    <name type="scientific">Aidingimonas halophila</name>
    <dbReference type="NCBI Taxonomy" id="574349"/>
    <lineage>
        <taxon>Bacteria</taxon>
        <taxon>Pseudomonadati</taxon>
        <taxon>Pseudomonadota</taxon>
        <taxon>Gammaproteobacteria</taxon>
        <taxon>Oceanospirillales</taxon>
        <taxon>Halomonadaceae</taxon>
        <taxon>Aidingimonas</taxon>
    </lineage>
</organism>
<sequence length="241" mass="27791">MNNQRGFVDWWVMMSEKIAACESHDEILDFIGIEAASLGFNNYAYAIRTTEPFTRPKTYILGSYPNEWIKRYHAKNYGPHDPTIELGIRRKKLILWDRKVHKENPQLFGEANEWGLKYGATFTTKGVDNTLQVLSFSRKHEDISKKEEPIINLTLKCLLDICYDKMREINVHPFYDFEITLSPREKEILQWTADGKSASEISIILGITIHTVNFHLKNIQKKMGVNNKTASVARAVALSLI</sequence>
<dbReference type="InterPro" id="IPR036693">
    <property type="entry name" value="TF_LuxR_autoind-bd_dom_sf"/>
</dbReference>
<dbReference type="InterPro" id="IPR036388">
    <property type="entry name" value="WH-like_DNA-bd_sf"/>
</dbReference>
<dbReference type="GO" id="GO:0003677">
    <property type="term" value="F:DNA binding"/>
    <property type="evidence" value="ECO:0007669"/>
    <property type="project" value="UniProtKB-KW"/>
</dbReference>
<dbReference type="STRING" id="574349.SAMN05443545_10245"/>
<dbReference type="Pfam" id="PF00196">
    <property type="entry name" value="GerE"/>
    <property type="match status" value="1"/>
</dbReference>
<dbReference type="PROSITE" id="PS00622">
    <property type="entry name" value="HTH_LUXR_1"/>
    <property type="match status" value="1"/>
</dbReference>
<protein>
    <submittedName>
        <fullName evidence="5">LuxR family transcriptional regulator, transcriptional activator of rhlAB and lasB</fullName>
    </submittedName>
</protein>
<dbReference type="AlphaFoldDB" id="A0A1H2U362"/>
<feature type="domain" description="HTH luxR-type" evidence="4">
    <location>
        <begin position="173"/>
        <end position="239"/>
    </location>
</feature>
<evidence type="ECO:0000256" key="1">
    <source>
        <dbReference type="ARBA" id="ARBA00023015"/>
    </source>
</evidence>
<dbReference type="PANTHER" id="PTHR44688">
    <property type="entry name" value="DNA-BINDING TRANSCRIPTIONAL ACTIVATOR DEVR_DOSR"/>
    <property type="match status" value="1"/>
</dbReference>
<dbReference type="Gene3D" id="3.30.450.80">
    <property type="entry name" value="Transcription factor LuxR-like, autoinducer-binding domain"/>
    <property type="match status" value="1"/>
</dbReference>
<dbReference type="Pfam" id="PF03472">
    <property type="entry name" value="Autoind_bind"/>
    <property type="match status" value="1"/>
</dbReference>
<dbReference type="Gene3D" id="1.10.10.10">
    <property type="entry name" value="Winged helix-like DNA-binding domain superfamily/Winged helix DNA-binding domain"/>
    <property type="match status" value="1"/>
</dbReference>
<dbReference type="GO" id="GO:0006355">
    <property type="term" value="P:regulation of DNA-templated transcription"/>
    <property type="evidence" value="ECO:0007669"/>
    <property type="project" value="InterPro"/>
</dbReference>
<dbReference type="CDD" id="cd06170">
    <property type="entry name" value="LuxR_C_like"/>
    <property type="match status" value="1"/>
</dbReference>
<keyword evidence="3" id="KW-0804">Transcription</keyword>
<keyword evidence="2" id="KW-0238">DNA-binding</keyword>
<accession>A0A1H2U362</accession>
<evidence type="ECO:0000313" key="5">
    <source>
        <dbReference type="EMBL" id="SDW50009.1"/>
    </source>
</evidence>
<dbReference type="SUPFAM" id="SSF46894">
    <property type="entry name" value="C-terminal effector domain of the bipartite response regulators"/>
    <property type="match status" value="1"/>
</dbReference>